<organism evidence="2 3">
    <name type="scientific">Brevibacterium phage LuckyBarnes</name>
    <dbReference type="NCBI Taxonomy" id="2027888"/>
    <lineage>
        <taxon>Viruses</taxon>
        <taxon>Duplodnaviria</taxon>
        <taxon>Heunggongvirae</taxon>
        <taxon>Uroviricota</taxon>
        <taxon>Caudoviricetes</taxon>
        <taxon>Luckybarnesvirus</taxon>
        <taxon>Luckybarnesvirus luckybarnes</taxon>
    </lineage>
</organism>
<sequence>MTPVQLVALLAIVVGVTLIVLGTVSLVKSISKKRENHR</sequence>
<reference evidence="3" key="1">
    <citation type="submission" date="2017-08" db="EMBL/GenBank/DDBJ databases">
        <authorList>
            <person name="de Groot N.N."/>
        </authorList>
    </citation>
    <scope>NUCLEOTIDE SEQUENCE [LARGE SCALE GENOMIC DNA]</scope>
</reference>
<keyword evidence="1" id="KW-0472">Membrane</keyword>
<protein>
    <submittedName>
        <fullName evidence="2">Uncharacterized protein</fullName>
    </submittedName>
</protein>
<dbReference type="EMBL" id="MF668275">
    <property type="protein sequence ID" value="ASZ73360.1"/>
    <property type="molecule type" value="Genomic_DNA"/>
</dbReference>
<keyword evidence="1" id="KW-1133">Transmembrane helix</keyword>
<feature type="transmembrane region" description="Helical" evidence="1">
    <location>
        <begin position="6"/>
        <end position="27"/>
    </location>
</feature>
<evidence type="ECO:0000313" key="2">
    <source>
        <dbReference type="EMBL" id="ASZ73360.1"/>
    </source>
</evidence>
<name>A0A249XNW0_9CAUD</name>
<proteinExistence type="predicted"/>
<evidence type="ECO:0000256" key="1">
    <source>
        <dbReference type="SAM" id="Phobius"/>
    </source>
</evidence>
<keyword evidence="3" id="KW-1185">Reference proteome</keyword>
<gene>
    <name evidence="2" type="ORF">SEA_LUCKYBARNES_43</name>
</gene>
<dbReference type="Proteomes" id="UP000224487">
    <property type="component" value="Genome"/>
</dbReference>
<keyword evidence="1" id="KW-0812">Transmembrane</keyword>
<evidence type="ECO:0000313" key="3">
    <source>
        <dbReference type="Proteomes" id="UP000224487"/>
    </source>
</evidence>
<accession>A0A249XNW0</accession>